<dbReference type="EMBL" id="CP112998">
    <property type="protein sequence ID" value="WAC10299.1"/>
    <property type="molecule type" value="Genomic_DNA"/>
</dbReference>
<organism evidence="2 3">
    <name type="scientific">Dyadobacter pollutisoli</name>
    <dbReference type="NCBI Taxonomy" id="2910158"/>
    <lineage>
        <taxon>Bacteria</taxon>
        <taxon>Pseudomonadati</taxon>
        <taxon>Bacteroidota</taxon>
        <taxon>Cytophagia</taxon>
        <taxon>Cytophagales</taxon>
        <taxon>Spirosomataceae</taxon>
        <taxon>Dyadobacter</taxon>
    </lineage>
</organism>
<dbReference type="PANTHER" id="PTHR33933">
    <property type="entry name" value="NUCLEOTIDYLTRANSFERASE"/>
    <property type="match status" value="1"/>
</dbReference>
<dbReference type="CDD" id="cd05403">
    <property type="entry name" value="NT_KNTase_like"/>
    <property type="match status" value="1"/>
</dbReference>
<name>A0A9E8N9E5_9BACT</name>
<evidence type="ECO:0000313" key="2">
    <source>
        <dbReference type="EMBL" id="WAC10299.1"/>
    </source>
</evidence>
<dbReference type="Proteomes" id="UP001164653">
    <property type="component" value="Chromosome"/>
</dbReference>
<dbReference type="PANTHER" id="PTHR33933:SF1">
    <property type="entry name" value="PROTEIN ADENYLYLTRANSFERASE MNTA-RELATED"/>
    <property type="match status" value="1"/>
</dbReference>
<dbReference type="RefSeq" id="WP_244824395.1">
    <property type="nucleotide sequence ID" value="NZ_CP112998.1"/>
</dbReference>
<dbReference type="GO" id="GO:0016779">
    <property type="term" value="F:nucleotidyltransferase activity"/>
    <property type="evidence" value="ECO:0007669"/>
    <property type="project" value="InterPro"/>
</dbReference>
<dbReference type="InterPro" id="IPR002934">
    <property type="entry name" value="Polymerase_NTP_transf_dom"/>
</dbReference>
<protein>
    <submittedName>
        <fullName evidence="2">Nucleotidyltransferase domain-containing protein</fullName>
    </submittedName>
</protein>
<evidence type="ECO:0000313" key="3">
    <source>
        <dbReference type="Proteomes" id="UP001164653"/>
    </source>
</evidence>
<dbReference type="SUPFAM" id="SSF81301">
    <property type="entry name" value="Nucleotidyltransferase"/>
    <property type="match status" value="1"/>
</dbReference>
<keyword evidence="3" id="KW-1185">Reference proteome</keyword>
<reference evidence="2" key="1">
    <citation type="submission" date="2022-11" db="EMBL/GenBank/DDBJ databases">
        <title>Dyadobacter pollutisoli sp. nov., isolated from plastic dumped soil.</title>
        <authorList>
            <person name="Kim J.M."/>
            <person name="Kim K.R."/>
            <person name="Lee J.K."/>
            <person name="Hao L."/>
            <person name="Jeon C.O."/>
        </authorList>
    </citation>
    <scope>NUCLEOTIDE SEQUENCE</scope>
    <source>
        <strain evidence="2">U1</strain>
    </source>
</reference>
<evidence type="ECO:0000259" key="1">
    <source>
        <dbReference type="Pfam" id="PF01909"/>
    </source>
</evidence>
<dbReference type="AlphaFoldDB" id="A0A9E8N9E5"/>
<proteinExistence type="predicted"/>
<dbReference type="Gene3D" id="3.30.460.10">
    <property type="entry name" value="Beta Polymerase, domain 2"/>
    <property type="match status" value="1"/>
</dbReference>
<feature type="domain" description="Polymerase nucleotidyl transferase" evidence="1">
    <location>
        <begin position="16"/>
        <end position="64"/>
    </location>
</feature>
<accession>A0A9E8N9E5</accession>
<dbReference type="KEGG" id="dpf:ON006_21395"/>
<gene>
    <name evidence="2" type="ORF">ON006_21395</name>
</gene>
<dbReference type="Pfam" id="PF01909">
    <property type="entry name" value="NTP_transf_2"/>
    <property type="match status" value="1"/>
</dbReference>
<dbReference type="InterPro" id="IPR043519">
    <property type="entry name" value="NT_sf"/>
</dbReference>
<sequence length="112" mass="12920">MSNRNIPEPIKELTEEFVNRLGQLYGERLHKVILFGSYARGDYREDSDIDYLVVLNDEDIKSYEEISNLSTTTFDLSLKYLMSVSAVPVSRNKFDHYGSPLLKNVREDGILL</sequence>
<dbReference type="InterPro" id="IPR052548">
    <property type="entry name" value="Type_VII_TA_antitoxin"/>
</dbReference>